<protein>
    <submittedName>
        <fullName evidence="1">Uncharacterized protein</fullName>
    </submittedName>
</protein>
<evidence type="ECO:0000313" key="1">
    <source>
        <dbReference type="EMBL" id="ASU00370.1"/>
    </source>
</evidence>
<dbReference type="RefSeq" id="YP_009834482.1">
    <property type="nucleotide sequence ID" value="NC_048673.1"/>
</dbReference>
<dbReference type="KEGG" id="vg:55604549"/>
<dbReference type="Proteomes" id="UP000226092">
    <property type="component" value="Segment"/>
</dbReference>
<dbReference type="EMBL" id="MF448340">
    <property type="protein sequence ID" value="ASU00370.1"/>
    <property type="molecule type" value="Genomic_DNA"/>
</dbReference>
<accession>A0A223LD53</accession>
<sequence length="90" mass="10201">MKKFNELDNRLDESMIAESKDLISSDFKNSIAKFFNTWIEHHELKFGSFEAKAKWSGEQIAKKTAIGKAAVMFAMGQNKDVVDAVMKAKK</sequence>
<reference evidence="1 2" key="1">
    <citation type="submission" date="2017-07" db="EMBL/GenBank/DDBJ databases">
        <title>In vitro design and evaluation of phage cocktails against multidrug-resistant Aeromonas salmonicida.</title>
        <authorList>
            <person name="Chen L."/>
            <person name="Yuan S."/>
            <person name="Ma Y."/>
        </authorList>
    </citation>
    <scope>NUCLEOTIDE SEQUENCE [LARGE SCALE GENOMIC DNA]</scope>
</reference>
<evidence type="ECO:0000313" key="2">
    <source>
        <dbReference type="Proteomes" id="UP000226092"/>
    </source>
</evidence>
<name>A0A223LD53_9CAUD</name>
<organism evidence="1 2">
    <name type="scientific">Aeromonas phage AS-zj</name>
    <dbReference type="NCBI Taxonomy" id="2024208"/>
    <lineage>
        <taxon>Viruses</taxon>
        <taxon>Duplodnaviria</taxon>
        <taxon>Heunggongvirae</taxon>
        <taxon>Uroviricota</taxon>
        <taxon>Caudoviricetes</taxon>
        <taxon>Pantevenvirales</taxon>
        <taxon>Straboviridae</taxon>
        <taxon>Emmerichvirinae</taxon>
        <taxon>Ceceduovirus</taxon>
        <taxon>Ceceduovirus aszj</taxon>
    </lineage>
</organism>
<keyword evidence="2" id="KW-1185">Reference proteome</keyword>
<dbReference type="GeneID" id="55604549"/>
<proteinExistence type="predicted"/>